<gene>
    <name evidence="1" type="ORF">NYO98_04800</name>
</gene>
<accession>A0ABT4CBT5</accession>
<proteinExistence type="predicted"/>
<name>A0ABT4CBT5_9ACTN</name>
<evidence type="ECO:0000313" key="1">
    <source>
        <dbReference type="EMBL" id="MCY4725589.1"/>
    </source>
</evidence>
<dbReference type="RefSeq" id="WP_268110385.1">
    <property type="nucleotide sequence ID" value="NZ_JAPPUX010000001.1"/>
</dbReference>
<protein>
    <submittedName>
        <fullName evidence="1">Uncharacterized protein</fullName>
    </submittedName>
</protein>
<organism evidence="1 2">
    <name type="scientific">Nocardioides pini</name>
    <dbReference type="NCBI Taxonomy" id="2975053"/>
    <lineage>
        <taxon>Bacteria</taxon>
        <taxon>Bacillati</taxon>
        <taxon>Actinomycetota</taxon>
        <taxon>Actinomycetes</taxon>
        <taxon>Propionibacteriales</taxon>
        <taxon>Nocardioidaceae</taxon>
        <taxon>Nocardioides</taxon>
    </lineage>
</organism>
<dbReference type="Proteomes" id="UP001074726">
    <property type="component" value="Unassembled WGS sequence"/>
</dbReference>
<keyword evidence="2" id="KW-1185">Reference proteome</keyword>
<evidence type="ECO:0000313" key="2">
    <source>
        <dbReference type="Proteomes" id="UP001074726"/>
    </source>
</evidence>
<reference evidence="1" key="1">
    <citation type="submission" date="2022-08" db="EMBL/GenBank/DDBJ databases">
        <title>Genome sequencing of Nocardioides sp. STR2.</title>
        <authorList>
            <person name="So Y."/>
        </authorList>
    </citation>
    <scope>NUCLEOTIDE SEQUENCE</scope>
    <source>
        <strain evidence="1">STR2</strain>
    </source>
</reference>
<comment type="caution">
    <text evidence="1">The sequence shown here is derived from an EMBL/GenBank/DDBJ whole genome shotgun (WGS) entry which is preliminary data.</text>
</comment>
<sequence length="138" mass="14818">MTAFDASDESSSLSLGVVSGGLGETHDFWMPHLRRLMKQVMEARSALGPLSVNVVFHLEGPLSGPVEFEGVRTGRLSRKHMMLMVQAAVPPLPVSDPRTVLVGLLEDAVDAAEELVKRRSIAVALPEVRAVLAALPPE</sequence>
<dbReference type="EMBL" id="JAPPUX010000001">
    <property type="protein sequence ID" value="MCY4725589.1"/>
    <property type="molecule type" value="Genomic_DNA"/>
</dbReference>